<evidence type="ECO:0000259" key="1">
    <source>
        <dbReference type="Pfam" id="PF12697"/>
    </source>
</evidence>
<dbReference type="RefSeq" id="WP_379576213.1">
    <property type="nucleotide sequence ID" value="NZ_JBHUFV010000047.1"/>
</dbReference>
<dbReference type="InterPro" id="IPR029058">
    <property type="entry name" value="AB_hydrolase_fold"/>
</dbReference>
<dbReference type="InterPro" id="IPR000073">
    <property type="entry name" value="AB_hydrolase_1"/>
</dbReference>
<accession>A0ABW4T578</accession>
<evidence type="ECO:0000313" key="3">
    <source>
        <dbReference type="Proteomes" id="UP001597368"/>
    </source>
</evidence>
<sequence>MATFVLIHGAADVGWYWHLVEAELRARGHDVVAPDLPCDDDSAGLTEYADTVVEAVGDREGLVVVGQSFGGFTAPLVAARLPTEVLVLLAGMVPSPGEAPGDWWDNTGYADAVREQAARDGGKTGSDDPFVSFLHDVPRPLAEEALRRGRDQSATPMGSPWPLDKWPDVPTRFVLCRDDRFFPADLFRRIVPERLGITPDEIPGSHCVALSRPKQVADLLVSYTTG</sequence>
<dbReference type="Gene3D" id="3.40.50.1820">
    <property type="entry name" value="alpha/beta hydrolase"/>
    <property type="match status" value="1"/>
</dbReference>
<keyword evidence="2" id="KW-0378">Hydrolase</keyword>
<evidence type="ECO:0000313" key="2">
    <source>
        <dbReference type="EMBL" id="MFD1936117.1"/>
    </source>
</evidence>
<dbReference type="GO" id="GO:0016787">
    <property type="term" value="F:hydrolase activity"/>
    <property type="evidence" value="ECO:0007669"/>
    <property type="project" value="UniProtKB-KW"/>
</dbReference>
<dbReference type="EMBL" id="JBHUFV010000047">
    <property type="protein sequence ID" value="MFD1936117.1"/>
    <property type="molecule type" value="Genomic_DNA"/>
</dbReference>
<feature type="domain" description="AB hydrolase-1" evidence="1">
    <location>
        <begin position="4"/>
        <end position="218"/>
    </location>
</feature>
<dbReference type="SUPFAM" id="SSF53474">
    <property type="entry name" value="alpha/beta-Hydrolases"/>
    <property type="match status" value="1"/>
</dbReference>
<organism evidence="2 3">
    <name type="scientific">Nonomuraea mangrovi</name>
    <dbReference type="NCBI Taxonomy" id="2316207"/>
    <lineage>
        <taxon>Bacteria</taxon>
        <taxon>Bacillati</taxon>
        <taxon>Actinomycetota</taxon>
        <taxon>Actinomycetes</taxon>
        <taxon>Streptosporangiales</taxon>
        <taxon>Streptosporangiaceae</taxon>
        <taxon>Nonomuraea</taxon>
    </lineage>
</organism>
<protein>
    <submittedName>
        <fullName evidence="2">Alpha/beta fold hydrolase</fullName>
    </submittedName>
</protein>
<dbReference type="Pfam" id="PF12697">
    <property type="entry name" value="Abhydrolase_6"/>
    <property type="match status" value="1"/>
</dbReference>
<comment type="caution">
    <text evidence="2">The sequence shown here is derived from an EMBL/GenBank/DDBJ whole genome shotgun (WGS) entry which is preliminary data.</text>
</comment>
<proteinExistence type="predicted"/>
<dbReference type="PANTHER" id="PTHR37017:SF11">
    <property type="entry name" value="ESTERASE_LIPASE_THIOESTERASE DOMAIN-CONTAINING PROTEIN"/>
    <property type="match status" value="1"/>
</dbReference>
<reference evidence="3" key="1">
    <citation type="journal article" date="2019" name="Int. J. Syst. Evol. Microbiol.">
        <title>The Global Catalogue of Microorganisms (GCM) 10K type strain sequencing project: providing services to taxonomists for standard genome sequencing and annotation.</title>
        <authorList>
            <consortium name="The Broad Institute Genomics Platform"/>
            <consortium name="The Broad Institute Genome Sequencing Center for Infectious Disease"/>
            <person name="Wu L."/>
            <person name="Ma J."/>
        </authorList>
    </citation>
    <scope>NUCLEOTIDE SEQUENCE [LARGE SCALE GENOMIC DNA]</scope>
    <source>
        <strain evidence="3">ICMP 6774ER</strain>
    </source>
</reference>
<gene>
    <name evidence="2" type="ORF">ACFSKW_32070</name>
</gene>
<name>A0ABW4T578_9ACTN</name>
<dbReference type="InterPro" id="IPR052897">
    <property type="entry name" value="Sec-Metab_Biosynth_Hydrolase"/>
</dbReference>
<keyword evidence="3" id="KW-1185">Reference proteome</keyword>
<dbReference type="Proteomes" id="UP001597368">
    <property type="component" value="Unassembled WGS sequence"/>
</dbReference>
<dbReference type="PANTHER" id="PTHR37017">
    <property type="entry name" value="AB HYDROLASE-1 DOMAIN-CONTAINING PROTEIN-RELATED"/>
    <property type="match status" value="1"/>
</dbReference>